<dbReference type="Proteomes" id="UP000094271">
    <property type="component" value="Unassembled WGS sequence"/>
</dbReference>
<dbReference type="PANTHER" id="PTHR43280">
    <property type="entry name" value="ARAC-FAMILY TRANSCRIPTIONAL REGULATOR"/>
    <property type="match status" value="1"/>
</dbReference>
<dbReference type="PATRIC" id="fig|1432052.3.peg.2364"/>
<dbReference type="SUPFAM" id="SSF46689">
    <property type="entry name" value="Homeodomain-like"/>
    <property type="match status" value="2"/>
</dbReference>
<reference evidence="6 8" key="3">
    <citation type="submission" date="2016-08" db="EMBL/GenBank/DDBJ databases">
        <authorList>
            <person name="Seilhamer J.J."/>
        </authorList>
    </citation>
    <scope>NUCLEOTIDE SEQUENCE [LARGE SCALE GENOMIC DNA]</scope>
    <source>
        <strain evidence="6 8">NML150140-1</strain>
    </source>
</reference>
<sequence>MKAYEFTIDKPLEYVCTGKFEALSPNWIHETADLTDYELFVISKGPLYISYQNQDYTVNTGETLLLPPGQPPLDLRRGFKPSDCSFYWMHFISPHPLTPVIPEDGSPETLGYLTENNIRLLIPQYCRTLNTEKIIVLMKQLQDAVRSNYDRLTINYMTTLVMCEIHNQHLKQLNMGAPTKTQRQMFQDILDYIKCHIHENVRVSDIARCFGYNEKYLSHMFSSIAGLSLKRYIMKAKIDEANFMLTDTNMTILEISSALGFADSHNFMKFYKKLTGLTPSEYRNAFSKRMLFHQ</sequence>
<dbReference type="OrthoDB" id="249627at2"/>
<accession>A0A1E3UB16</accession>
<keyword evidence="1" id="KW-0805">Transcription regulation</keyword>
<proteinExistence type="predicted"/>
<evidence type="ECO:0000256" key="2">
    <source>
        <dbReference type="ARBA" id="ARBA00023125"/>
    </source>
</evidence>
<evidence type="ECO:0000313" key="10">
    <source>
        <dbReference type="Proteomes" id="UP000095003"/>
    </source>
</evidence>
<evidence type="ECO:0000313" key="5">
    <source>
        <dbReference type="EMBL" id="ODM11536.1"/>
    </source>
</evidence>
<reference evidence="5 10" key="1">
    <citation type="submission" date="2016-07" db="EMBL/GenBank/DDBJ databases">
        <title>Characterization of isolates of Eisenbergiella tayi derived from blood cultures, using whole genome sequencing.</title>
        <authorList>
            <person name="Burdz T."/>
            <person name="Wiebe D."/>
            <person name="Huynh C."/>
            <person name="Bernard K."/>
        </authorList>
    </citation>
    <scope>NUCLEOTIDE SEQUENCE [LARGE SCALE GENOMIC DNA]</scope>
    <source>
        <strain evidence="5 10">NML 120489</strain>
    </source>
</reference>
<dbReference type="PRINTS" id="PR00032">
    <property type="entry name" value="HTHARAC"/>
</dbReference>
<dbReference type="EMBL" id="MEHD01000036">
    <property type="protein sequence ID" value="ODR50019.1"/>
    <property type="molecule type" value="Genomic_DNA"/>
</dbReference>
<name>A0A1E3UB16_9FIRM</name>
<dbReference type="GO" id="GO:0043565">
    <property type="term" value="F:sequence-specific DNA binding"/>
    <property type="evidence" value="ECO:0007669"/>
    <property type="project" value="InterPro"/>
</dbReference>
<dbReference type="PROSITE" id="PS01124">
    <property type="entry name" value="HTH_ARAC_FAMILY_2"/>
    <property type="match status" value="1"/>
</dbReference>
<comment type="caution">
    <text evidence="6">The sequence shown here is derived from an EMBL/GenBank/DDBJ whole genome shotgun (WGS) entry which is preliminary data.</text>
</comment>
<dbReference type="AlphaFoldDB" id="A0A1E3UB16"/>
<evidence type="ECO:0000256" key="3">
    <source>
        <dbReference type="ARBA" id="ARBA00023163"/>
    </source>
</evidence>
<evidence type="ECO:0000313" key="8">
    <source>
        <dbReference type="Proteomes" id="UP000094271"/>
    </source>
</evidence>
<dbReference type="GeneID" id="93300859"/>
<evidence type="ECO:0000313" key="9">
    <source>
        <dbReference type="Proteomes" id="UP000094869"/>
    </source>
</evidence>
<evidence type="ECO:0000256" key="1">
    <source>
        <dbReference type="ARBA" id="ARBA00023015"/>
    </source>
</evidence>
<feature type="domain" description="HTH araC/xylS-type" evidence="4">
    <location>
        <begin position="187"/>
        <end position="285"/>
    </location>
</feature>
<keyword evidence="2" id="KW-0238">DNA-binding</keyword>
<dbReference type="RefSeq" id="WP_044969191.1">
    <property type="nucleotide sequence ID" value="NZ_BAABXS010000001.1"/>
</dbReference>
<keyword evidence="3" id="KW-0804">Transcription</keyword>
<organism evidence="6 8">
    <name type="scientific">Eisenbergiella tayi</name>
    <dbReference type="NCBI Taxonomy" id="1432052"/>
    <lineage>
        <taxon>Bacteria</taxon>
        <taxon>Bacillati</taxon>
        <taxon>Bacillota</taxon>
        <taxon>Clostridia</taxon>
        <taxon>Lachnospirales</taxon>
        <taxon>Lachnospiraceae</taxon>
        <taxon>Eisenbergiella</taxon>
    </lineage>
</organism>
<dbReference type="InterPro" id="IPR018060">
    <property type="entry name" value="HTH_AraC"/>
</dbReference>
<protein>
    <submittedName>
        <fullName evidence="5">Regulatory protein SoxS</fullName>
    </submittedName>
</protein>
<dbReference type="InterPro" id="IPR020449">
    <property type="entry name" value="Tscrpt_reg_AraC-type_HTH"/>
</dbReference>
<dbReference type="SMART" id="SM00342">
    <property type="entry name" value="HTH_ARAC"/>
    <property type="match status" value="1"/>
</dbReference>
<dbReference type="EMBL" id="MEHA01000025">
    <property type="protein sequence ID" value="ODR46092.1"/>
    <property type="molecule type" value="Genomic_DNA"/>
</dbReference>
<dbReference type="InterPro" id="IPR037923">
    <property type="entry name" value="HTH-like"/>
</dbReference>
<dbReference type="SUPFAM" id="SSF51215">
    <property type="entry name" value="Regulatory protein AraC"/>
    <property type="match status" value="1"/>
</dbReference>
<keyword evidence="9" id="KW-1185">Reference proteome</keyword>
<dbReference type="Proteomes" id="UP000095003">
    <property type="component" value="Unassembled WGS sequence"/>
</dbReference>
<evidence type="ECO:0000313" key="7">
    <source>
        <dbReference type="EMBL" id="ODR50019.1"/>
    </source>
</evidence>
<dbReference type="Gene3D" id="1.10.10.60">
    <property type="entry name" value="Homeodomain-like"/>
    <property type="match status" value="2"/>
</dbReference>
<dbReference type="InterPro" id="IPR009057">
    <property type="entry name" value="Homeodomain-like_sf"/>
</dbReference>
<reference evidence="7 9" key="2">
    <citation type="submission" date="2016-08" db="EMBL/GenBank/DDBJ databases">
        <title>Characterization of Isolates of Eisenbergiella tayi Derived from Blood Cultures, Using Whole Genome Sequencing.</title>
        <authorList>
            <person name="Bernier A.-M."/>
            <person name="Burdz T."/>
            <person name="Wiebe D."/>
            <person name="Bernard K."/>
        </authorList>
    </citation>
    <scope>NUCLEOTIDE SEQUENCE [LARGE SCALE GENOMIC DNA]</scope>
    <source>
        <strain evidence="7 9">NML120146</strain>
    </source>
</reference>
<dbReference type="Pfam" id="PF12833">
    <property type="entry name" value="HTH_18"/>
    <property type="match status" value="1"/>
</dbReference>
<evidence type="ECO:0000259" key="4">
    <source>
        <dbReference type="PROSITE" id="PS01124"/>
    </source>
</evidence>
<gene>
    <name evidence="5" type="primary">soxS_1</name>
    <name evidence="5" type="ORF">BEH84_02148</name>
    <name evidence="6" type="ORF">BEI59_26075</name>
    <name evidence="7" type="ORF">BEI63_23215</name>
</gene>
<dbReference type="PANTHER" id="PTHR43280:SF2">
    <property type="entry name" value="HTH-TYPE TRANSCRIPTIONAL REGULATOR EXSA"/>
    <property type="match status" value="1"/>
</dbReference>
<dbReference type="Proteomes" id="UP000094869">
    <property type="component" value="Unassembled WGS sequence"/>
</dbReference>
<dbReference type="EMBL" id="MCGI01000002">
    <property type="protein sequence ID" value="ODM11536.1"/>
    <property type="molecule type" value="Genomic_DNA"/>
</dbReference>
<evidence type="ECO:0000313" key="6">
    <source>
        <dbReference type="EMBL" id="ODR46092.1"/>
    </source>
</evidence>
<dbReference type="GO" id="GO:0003700">
    <property type="term" value="F:DNA-binding transcription factor activity"/>
    <property type="evidence" value="ECO:0007669"/>
    <property type="project" value="InterPro"/>
</dbReference>